<keyword evidence="5" id="KW-1185">Reference proteome</keyword>
<keyword evidence="2 4" id="KW-0560">Oxidoreductase</keyword>
<evidence type="ECO:0000256" key="1">
    <source>
        <dbReference type="ARBA" id="ARBA00009410"/>
    </source>
</evidence>
<dbReference type="RefSeq" id="WP_314281590.1">
    <property type="nucleotide sequence ID" value="NZ_JAVVDO010000009.1"/>
</dbReference>
<protein>
    <submittedName>
        <fullName evidence="4">D-amino acid dehydrogenase</fullName>
        <ecNumber evidence="4">1.4.99.-</ecNumber>
    </submittedName>
</protein>
<dbReference type="NCBIfam" id="NF001933">
    <property type="entry name" value="PRK00711.1"/>
    <property type="match status" value="1"/>
</dbReference>
<dbReference type="PANTHER" id="PTHR13847">
    <property type="entry name" value="SARCOSINE DEHYDROGENASE-RELATED"/>
    <property type="match status" value="1"/>
</dbReference>
<proteinExistence type="inferred from homology"/>
<feature type="domain" description="FAD dependent oxidoreductase" evidence="3">
    <location>
        <begin position="2"/>
        <end position="405"/>
    </location>
</feature>
<reference evidence="4 5" key="1">
    <citation type="journal article" date="2019" name="Microb. Pathog.">
        <title>Comparison of VITEK 2, MALDI-TOF MS, 16S rRNA gene sequencing, and whole-genome sequencing for identification of Roseomonas mucosa.</title>
        <authorList>
            <person name="Rudolph W.W."/>
            <person name="Gunzer F."/>
            <person name="Trauth M."/>
            <person name="Bunk B."/>
            <person name="Bigge R."/>
            <person name="Schrottner P."/>
        </authorList>
    </citation>
    <scope>NUCLEOTIDE SEQUENCE [LARGE SCALE GENOMIC DNA]</scope>
    <source>
        <strain evidence="4 5">DSM 103800</strain>
    </source>
</reference>
<dbReference type="SUPFAM" id="SSF54373">
    <property type="entry name" value="FAD-linked reductases, C-terminal domain"/>
    <property type="match status" value="1"/>
</dbReference>
<dbReference type="Pfam" id="PF01266">
    <property type="entry name" value="DAO"/>
    <property type="match status" value="1"/>
</dbReference>
<dbReference type="Proteomes" id="UP001258945">
    <property type="component" value="Unassembled WGS sequence"/>
</dbReference>
<evidence type="ECO:0000313" key="5">
    <source>
        <dbReference type="Proteomes" id="UP001258945"/>
    </source>
</evidence>
<dbReference type="Gene3D" id="3.50.50.60">
    <property type="entry name" value="FAD/NAD(P)-binding domain"/>
    <property type="match status" value="2"/>
</dbReference>
<dbReference type="SUPFAM" id="SSF51971">
    <property type="entry name" value="Nucleotide-binding domain"/>
    <property type="match status" value="1"/>
</dbReference>
<gene>
    <name evidence="4" type="ORF">RQ831_07930</name>
</gene>
<dbReference type="EC" id="1.4.99.-" evidence="4"/>
<dbReference type="PANTHER" id="PTHR13847:SF280">
    <property type="entry name" value="D-AMINO ACID DEHYDROGENASE"/>
    <property type="match status" value="1"/>
</dbReference>
<comment type="similarity">
    <text evidence="1">Belongs to the DadA oxidoreductase family.</text>
</comment>
<name>A0ABU3MDI1_9PROT</name>
<dbReference type="Gene3D" id="3.30.9.10">
    <property type="entry name" value="D-Amino Acid Oxidase, subunit A, domain 2"/>
    <property type="match status" value="1"/>
</dbReference>
<comment type="caution">
    <text evidence="4">The sequence shown here is derived from an EMBL/GenBank/DDBJ whole genome shotgun (WGS) entry which is preliminary data.</text>
</comment>
<accession>A0ABU3MDI1</accession>
<evidence type="ECO:0000313" key="4">
    <source>
        <dbReference type="EMBL" id="MDT8330981.1"/>
    </source>
</evidence>
<dbReference type="InterPro" id="IPR006076">
    <property type="entry name" value="FAD-dep_OxRdtase"/>
</dbReference>
<sequence>MRICVLGAGIAGLAAAYHLGRDGHEVTVLDREAGPGLGTSKANGGQLSYSYVAPLAAPGVARKGMHWILDGEAPLRLKPQADPRLWRWLKAFLRASRREVYEQGTREMLALAYHSRGVLDAMMARDPLDFSWRQNGKLVVFRDEGDLRGAASLVAYQARYGAKQQVLDARECLALEPALRDTAEKLAGGVFTPDEAVGDAHGFCEALRGVLRSWPNIRFCFNHPVTALRLRNGAVVAAESPAGLVEADAFVLSSGIGALSLAEPLGLMLPLYPLKGYSLTVPTRAGDLPPEISITDAHHKVVYALLDRAAKSAEGRLRVAGMVDLVGFATDLVQRRLDTLTRQAREVFPAAADWPRAQPWAGLRPATPDWKPILGPSGIDGLWLNLGHGGLGFTIGCGTGELLASMIAGRETGIPAEPYALGRVARAVPLAGVAA</sequence>
<organism evidence="4 5">
    <name type="scientific">Roseomonas gilardii</name>
    <dbReference type="NCBI Taxonomy" id="257708"/>
    <lineage>
        <taxon>Bacteria</taxon>
        <taxon>Pseudomonadati</taxon>
        <taxon>Pseudomonadota</taxon>
        <taxon>Alphaproteobacteria</taxon>
        <taxon>Acetobacterales</taxon>
        <taxon>Roseomonadaceae</taxon>
        <taxon>Roseomonas</taxon>
    </lineage>
</organism>
<evidence type="ECO:0000259" key="3">
    <source>
        <dbReference type="Pfam" id="PF01266"/>
    </source>
</evidence>
<evidence type="ECO:0000256" key="2">
    <source>
        <dbReference type="ARBA" id="ARBA00023002"/>
    </source>
</evidence>
<dbReference type="GO" id="GO:0016491">
    <property type="term" value="F:oxidoreductase activity"/>
    <property type="evidence" value="ECO:0007669"/>
    <property type="project" value="UniProtKB-KW"/>
</dbReference>
<dbReference type="EMBL" id="JAVVDO010000009">
    <property type="protein sequence ID" value="MDT8330981.1"/>
    <property type="molecule type" value="Genomic_DNA"/>
</dbReference>
<dbReference type="InterPro" id="IPR036188">
    <property type="entry name" value="FAD/NAD-bd_sf"/>
</dbReference>